<evidence type="ECO:0000313" key="3">
    <source>
        <dbReference type="Proteomes" id="UP000594638"/>
    </source>
</evidence>
<gene>
    <name evidence="2" type="ORF">OLEA9_A004275</name>
</gene>
<dbReference type="AlphaFoldDB" id="A0A8S0RA36"/>
<name>A0A8S0RA36_OLEEU</name>
<dbReference type="Gramene" id="OE9A004275T1">
    <property type="protein sequence ID" value="OE9A004275C1"/>
    <property type="gene ID" value="OE9A004275"/>
</dbReference>
<dbReference type="Proteomes" id="UP000594638">
    <property type="component" value="Unassembled WGS sequence"/>
</dbReference>
<dbReference type="EMBL" id="CACTIH010002269">
    <property type="protein sequence ID" value="CAA2975485.1"/>
    <property type="molecule type" value="Genomic_DNA"/>
</dbReference>
<organism evidence="2 3">
    <name type="scientific">Olea europaea subsp. europaea</name>
    <dbReference type="NCBI Taxonomy" id="158383"/>
    <lineage>
        <taxon>Eukaryota</taxon>
        <taxon>Viridiplantae</taxon>
        <taxon>Streptophyta</taxon>
        <taxon>Embryophyta</taxon>
        <taxon>Tracheophyta</taxon>
        <taxon>Spermatophyta</taxon>
        <taxon>Magnoliopsida</taxon>
        <taxon>eudicotyledons</taxon>
        <taxon>Gunneridae</taxon>
        <taxon>Pentapetalae</taxon>
        <taxon>asterids</taxon>
        <taxon>lamiids</taxon>
        <taxon>Lamiales</taxon>
        <taxon>Oleaceae</taxon>
        <taxon>Oleeae</taxon>
        <taxon>Olea</taxon>
    </lineage>
</organism>
<accession>A0A8S0RA36</accession>
<sequence length="168" mass="19386">MKFGTKYPDVIPRMVTWEMPKRLTPAAIDNMLNSKELEVNSTLIPTKVELEEAYWKELKPIMEEDESVSHHSERDEAEHDAEPQQHGFEINIADLLRMKMEKLEERLQAVISTQLDRVEKKVDRLVELTVVSRFHQTTSAFDGATSSTAYVPENELNDGLEKRLGLMM</sequence>
<evidence type="ECO:0000256" key="1">
    <source>
        <dbReference type="SAM" id="MobiDB-lite"/>
    </source>
</evidence>
<keyword evidence="3" id="KW-1185">Reference proteome</keyword>
<comment type="caution">
    <text evidence="2">The sequence shown here is derived from an EMBL/GenBank/DDBJ whole genome shotgun (WGS) entry which is preliminary data.</text>
</comment>
<proteinExistence type="predicted"/>
<protein>
    <submittedName>
        <fullName evidence="2">Uncharacterized protein</fullName>
    </submittedName>
</protein>
<feature type="compositionally biased region" description="Basic and acidic residues" evidence="1">
    <location>
        <begin position="64"/>
        <end position="83"/>
    </location>
</feature>
<evidence type="ECO:0000313" key="2">
    <source>
        <dbReference type="EMBL" id="CAA2975485.1"/>
    </source>
</evidence>
<reference evidence="2 3" key="1">
    <citation type="submission" date="2019-12" db="EMBL/GenBank/DDBJ databases">
        <authorList>
            <person name="Alioto T."/>
            <person name="Alioto T."/>
            <person name="Gomez Garrido J."/>
        </authorList>
    </citation>
    <scope>NUCLEOTIDE SEQUENCE [LARGE SCALE GENOMIC DNA]</scope>
</reference>
<feature type="region of interest" description="Disordered" evidence="1">
    <location>
        <begin position="64"/>
        <end position="86"/>
    </location>
</feature>